<dbReference type="EMBL" id="CP092863">
    <property type="protein sequence ID" value="UYV61258.1"/>
    <property type="molecule type" value="Genomic_DNA"/>
</dbReference>
<dbReference type="Proteomes" id="UP001235939">
    <property type="component" value="Chromosome 01"/>
</dbReference>
<comment type="similarity">
    <text evidence="4 25">Belongs to the cytochrome P450 family.</text>
</comment>
<evidence type="ECO:0000256" key="12">
    <source>
        <dbReference type="ARBA" id="ARBA00023002"/>
    </source>
</evidence>
<accession>A0ABY6K064</accession>
<evidence type="ECO:0000256" key="16">
    <source>
        <dbReference type="ARBA" id="ARBA00023128"/>
    </source>
</evidence>
<dbReference type="InterPro" id="IPR050479">
    <property type="entry name" value="CYP11_CYP27_families"/>
</dbReference>
<keyword evidence="12 25" id="KW-0560">Oxidoreductase</keyword>
<evidence type="ECO:0000256" key="19">
    <source>
        <dbReference type="ARBA" id="ARBA00023221"/>
    </source>
</evidence>
<comment type="cofactor">
    <cofactor evidence="1">
        <name>heme</name>
        <dbReference type="ChEBI" id="CHEBI:30413"/>
    </cofactor>
</comment>
<evidence type="ECO:0000256" key="8">
    <source>
        <dbReference type="ARBA" id="ARBA00022617"/>
    </source>
</evidence>
<keyword evidence="17" id="KW-0472">Membrane</keyword>
<keyword evidence="18" id="KW-1207">Sterol metabolism</keyword>
<evidence type="ECO:0000256" key="10">
    <source>
        <dbReference type="ARBA" id="ARBA00022792"/>
    </source>
</evidence>
<proteinExistence type="inferred from homology"/>
<keyword evidence="19" id="KW-0753">Steroid metabolism</keyword>
<evidence type="ECO:0000256" key="6">
    <source>
        <dbReference type="ARBA" id="ARBA00019844"/>
    </source>
</evidence>
<keyword evidence="11" id="KW-0809">Transit peptide</keyword>
<comment type="pathway">
    <text evidence="3">Lipid metabolism; C21-steroid hormone metabolism.</text>
</comment>
<evidence type="ECO:0000256" key="11">
    <source>
        <dbReference type="ARBA" id="ARBA00022946"/>
    </source>
</evidence>
<dbReference type="EC" id="1.14.15.6" evidence="5"/>
<feature type="non-terminal residue" evidence="26">
    <location>
        <position position="1"/>
    </location>
</feature>
<keyword evidence="13 25" id="KW-0408">Iron</keyword>
<keyword evidence="8 25" id="KW-0349">Heme</keyword>
<evidence type="ECO:0000256" key="14">
    <source>
        <dbReference type="ARBA" id="ARBA00023033"/>
    </source>
</evidence>
<keyword evidence="20" id="KW-0755">Steroidogenesis</keyword>
<dbReference type="SUPFAM" id="SSF48264">
    <property type="entry name" value="Cytochrome P450"/>
    <property type="match status" value="1"/>
</dbReference>
<keyword evidence="16" id="KW-0496">Mitochondrion</keyword>
<dbReference type="PANTHER" id="PTHR24279:SF3">
    <property type="entry name" value="CHOLESTEROL SIDE-CHAIN CLEAVAGE ENZYME, MITOCHONDRIAL"/>
    <property type="match status" value="1"/>
</dbReference>
<evidence type="ECO:0000256" key="1">
    <source>
        <dbReference type="ARBA" id="ARBA00001971"/>
    </source>
</evidence>
<evidence type="ECO:0000256" key="21">
    <source>
        <dbReference type="ARBA" id="ARBA00030343"/>
    </source>
</evidence>
<keyword evidence="10" id="KW-0999">Mitochondrion inner membrane</keyword>
<dbReference type="Gene3D" id="1.10.630.10">
    <property type="entry name" value="Cytochrome P450"/>
    <property type="match status" value="1"/>
</dbReference>
<evidence type="ECO:0000256" key="22">
    <source>
        <dbReference type="ARBA" id="ARBA00032666"/>
    </source>
</evidence>
<dbReference type="PROSITE" id="PS00086">
    <property type="entry name" value="CYTOCHROME_P450"/>
    <property type="match status" value="1"/>
</dbReference>
<evidence type="ECO:0000313" key="26">
    <source>
        <dbReference type="EMBL" id="UYV61258.1"/>
    </source>
</evidence>
<evidence type="ECO:0000256" key="25">
    <source>
        <dbReference type="RuleBase" id="RU000461"/>
    </source>
</evidence>
<evidence type="ECO:0000256" key="20">
    <source>
        <dbReference type="ARBA" id="ARBA00023250"/>
    </source>
</evidence>
<evidence type="ECO:0000256" key="3">
    <source>
        <dbReference type="ARBA" id="ARBA00005108"/>
    </source>
</evidence>
<dbReference type="InterPro" id="IPR002401">
    <property type="entry name" value="Cyt_P450_E_grp-I"/>
</dbReference>
<organism evidence="26 27">
    <name type="scientific">Cordylochernes scorpioides</name>
    <dbReference type="NCBI Taxonomy" id="51811"/>
    <lineage>
        <taxon>Eukaryota</taxon>
        <taxon>Metazoa</taxon>
        <taxon>Ecdysozoa</taxon>
        <taxon>Arthropoda</taxon>
        <taxon>Chelicerata</taxon>
        <taxon>Arachnida</taxon>
        <taxon>Pseudoscorpiones</taxon>
        <taxon>Cheliferoidea</taxon>
        <taxon>Chernetidae</taxon>
        <taxon>Cordylochernes</taxon>
    </lineage>
</organism>
<evidence type="ECO:0000256" key="17">
    <source>
        <dbReference type="ARBA" id="ARBA00023136"/>
    </source>
</evidence>
<dbReference type="Pfam" id="PF00067">
    <property type="entry name" value="p450"/>
    <property type="match status" value="1"/>
</dbReference>
<dbReference type="InterPro" id="IPR001128">
    <property type="entry name" value="Cyt_P450"/>
</dbReference>
<evidence type="ECO:0000313" key="27">
    <source>
        <dbReference type="Proteomes" id="UP001235939"/>
    </source>
</evidence>
<dbReference type="CDD" id="cd11054">
    <property type="entry name" value="CYP24A1-like"/>
    <property type="match status" value="1"/>
</dbReference>
<sequence length="322" mass="36779">MGINRNGQQWHTRRRMLNKIFLRSSPQHDEVFKEVVEDVLERWRGFSRTGSGVLPGLERELYNWSVESLGMLIFGRRLGCVRGASMNEFVQCVQKIFVESAKMTIIPPKMAYTLGLPVWFRFMKAADRALELAREYVVGNLRNQTGILAEMLQEKDISEEEIVRIVVDLFLAAADTTSHSTQWSLYLLSKNPECQERLYEEIRGLGGVDLDNMPYVRAVVKEALRLYPVAPFLTRFTTNDLELAGFHIPKGKLLLMSLFATSRDPRYFQDPLAFRPERWLGALPQPDAASCHYASIPFGVGPRGCIGRRVAEKQMHLLLSKV</sequence>
<comment type="subcellular location">
    <subcellularLocation>
        <location evidence="2">Mitochondrion inner membrane</location>
        <topology evidence="2">Peripheral membrane protein</topology>
    </subcellularLocation>
</comment>
<dbReference type="PANTHER" id="PTHR24279">
    <property type="entry name" value="CYTOCHROME P450"/>
    <property type="match status" value="1"/>
</dbReference>
<reference evidence="26 27" key="1">
    <citation type="submission" date="2022-01" db="EMBL/GenBank/DDBJ databases">
        <title>A chromosomal length assembly of Cordylochernes scorpioides.</title>
        <authorList>
            <person name="Zeh D."/>
            <person name="Zeh J."/>
        </authorList>
    </citation>
    <scope>NUCLEOTIDE SEQUENCE [LARGE SCALE GENOMIC DNA]</scope>
    <source>
        <strain evidence="26">IN4F17</strain>
        <tissue evidence="26">Whole Body</tissue>
    </source>
</reference>
<dbReference type="InterPro" id="IPR017972">
    <property type="entry name" value="Cyt_P450_CS"/>
</dbReference>
<keyword evidence="27" id="KW-1185">Reference proteome</keyword>
<evidence type="ECO:0000256" key="9">
    <source>
        <dbReference type="ARBA" id="ARBA00022723"/>
    </source>
</evidence>
<keyword evidence="7" id="KW-0153">Cholesterol metabolism</keyword>
<gene>
    <name evidence="26" type="ORF">LAZ67_1004132</name>
</gene>
<evidence type="ECO:0000256" key="5">
    <source>
        <dbReference type="ARBA" id="ARBA00012764"/>
    </source>
</evidence>
<keyword evidence="15" id="KW-0443">Lipid metabolism</keyword>
<evidence type="ECO:0000256" key="7">
    <source>
        <dbReference type="ARBA" id="ARBA00022548"/>
    </source>
</evidence>
<name>A0ABY6K064_9ARAC</name>
<dbReference type="InterPro" id="IPR036396">
    <property type="entry name" value="Cyt_P450_sf"/>
</dbReference>
<evidence type="ECO:0000256" key="4">
    <source>
        <dbReference type="ARBA" id="ARBA00010617"/>
    </source>
</evidence>
<dbReference type="PRINTS" id="PR00385">
    <property type="entry name" value="P450"/>
</dbReference>
<evidence type="ECO:0000256" key="18">
    <source>
        <dbReference type="ARBA" id="ARBA00023166"/>
    </source>
</evidence>
<evidence type="ECO:0000256" key="2">
    <source>
        <dbReference type="ARBA" id="ARBA00004637"/>
    </source>
</evidence>
<evidence type="ECO:0000256" key="13">
    <source>
        <dbReference type="ARBA" id="ARBA00023004"/>
    </source>
</evidence>
<keyword evidence="14 25" id="KW-0503">Monooxygenase</keyword>
<dbReference type="PRINTS" id="PR00463">
    <property type="entry name" value="EP450I"/>
</dbReference>
<keyword evidence="9 25" id="KW-0479">Metal-binding</keyword>
<protein>
    <recommendedName>
        <fullName evidence="6">Cholesterol side-chain cleavage enzyme, mitochondrial</fullName>
        <ecNumber evidence="5">1.14.15.6</ecNumber>
    </recommendedName>
    <alternativeName>
        <fullName evidence="21">CYPXIA1</fullName>
    </alternativeName>
    <alternativeName>
        <fullName evidence="23">Cholesterol desmolase</fullName>
    </alternativeName>
    <alternativeName>
        <fullName evidence="22">Cytochrome P450 11A1</fullName>
    </alternativeName>
    <alternativeName>
        <fullName evidence="24">Cytochrome P450(scc)</fullName>
    </alternativeName>
</protein>
<evidence type="ECO:0000256" key="24">
    <source>
        <dbReference type="ARBA" id="ARBA00033394"/>
    </source>
</evidence>
<evidence type="ECO:0000256" key="15">
    <source>
        <dbReference type="ARBA" id="ARBA00023098"/>
    </source>
</evidence>
<evidence type="ECO:0000256" key="23">
    <source>
        <dbReference type="ARBA" id="ARBA00033274"/>
    </source>
</evidence>